<dbReference type="Gene3D" id="3.30.450.180">
    <property type="match status" value="1"/>
</dbReference>
<dbReference type="Proteomes" id="UP000603200">
    <property type="component" value="Unassembled WGS sequence"/>
</dbReference>
<dbReference type="CDD" id="cd00093">
    <property type="entry name" value="HTH_XRE"/>
    <property type="match status" value="1"/>
</dbReference>
<dbReference type="InterPro" id="IPR001387">
    <property type="entry name" value="Cro/C1-type_HTH"/>
</dbReference>
<protein>
    <recommendedName>
        <fullName evidence="1">HTH cro/C1-type domain-containing protein</fullName>
    </recommendedName>
</protein>
<dbReference type="PROSITE" id="PS50943">
    <property type="entry name" value="HTH_CROC1"/>
    <property type="match status" value="1"/>
</dbReference>
<name>A0ABQ3ZQ84_9ACTN</name>
<proteinExistence type="predicted"/>
<evidence type="ECO:0000259" key="1">
    <source>
        <dbReference type="PROSITE" id="PS50943"/>
    </source>
</evidence>
<dbReference type="SUPFAM" id="SSF47413">
    <property type="entry name" value="lambda repressor-like DNA-binding domains"/>
    <property type="match status" value="1"/>
</dbReference>
<dbReference type="Pfam" id="PF17765">
    <property type="entry name" value="MLTR_LBD"/>
    <property type="match status" value="1"/>
</dbReference>
<accession>A0ABQ3ZQ84</accession>
<dbReference type="RefSeq" id="WP_203837906.1">
    <property type="nucleotide sequence ID" value="NZ_BAAATV010000008.1"/>
</dbReference>
<dbReference type="PANTHER" id="PTHR35010">
    <property type="entry name" value="BLL4672 PROTEIN-RELATED"/>
    <property type="match status" value="1"/>
</dbReference>
<dbReference type="EMBL" id="BOMN01000043">
    <property type="protein sequence ID" value="GIE20746.1"/>
    <property type="molecule type" value="Genomic_DNA"/>
</dbReference>
<sequence length="225" mass="25162">MDSQNEIREFLLSRRSRLTPEQAGLPDFGGRRRVAGLRREEVALLAGMSPEYYVRLERGNATGVSAQVLDGISRALQLDDAERAHLYDLVGAQSRRRRAPDRPDTVRPVVQQLLDSMRDVPAFVQNGRLDILATNRLAAAVLAPMYEQRQRPVNFARFLFLDPHAATFHRNWADLAAQTVALLRTEAGRAPHDRGLIELVAYTAADQPSEDGLRLLASWSAADRL</sequence>
<keyword evidence="3" id="KW-1185">Reference proteome</keyword>
<dbReference type="Gene3D" id="1.10.260.40">
    <property type="entry name" value="lambda repressor-like DNA-binding domains"/>
    <property type="match status" value="1"/>
</dbReference>
<evidence type="ECO:0000313" key="2">
    <source>
        <dbReference type="EMBL" id="GIE20746.1"/>
    </source>
</evidence>
<dbReference type="PANTHER" id="PTHR35010:SF2">
    <property type="entry name" value="BLL4672 PROTEIN"/>
    <property type="match status" value="1"/>
</dbReference>
<dbReference type="InterPro" id="IPR010982">
    <property type="entry name" value="Lambda_DNA-bd_dom_sf"/>
</dbReference>
<evidence type="ECO:0000313" key="3">
    <source>
        <dbReference type="Proteomes" id="UP000603200"/>
    </source>
</evidence>
<reference evidence="2 3" key="1">
    <citation type="submission" date="2021-01" db="EMBL/GenBank/DDBJ databases">
        <title>Whole genome shotgun sequence of Actinoplanes humidus NBRC 14915.</title>
        <authorList>
            <person name="Komaki H."/>
            <person name="Tamura T."/>
        </authorList>
    </citation>
    <scope>NUCLEOTIDE SEQUENCE [LARGE SCALE GENOMIC DNA]</scope>
    <source>
        <strain evidence="2 3">NBRC 14915</strain>
    </source>
</reference>
<dbReference type="SMART" id="SM00530">
    <property type="entry name" value="HTH_XRE"/>
    <property type="match status" value="1"/>
</dbReference>
<dbReference type="InterPro" id="IPR041413">
    <property type="entry name" value="MLTR_LBD"/>
</dbReference>
<organism evidence="2 3">
    <name type="scientific">Winogradskya humida</name>
    <dbReference type="NCBI Taxonomy" id="113566"/>
    <lineage>
        <taxon>Bacteria</taxon>
        <taxon>Bacillati</taxon>
        <taxon>Actinomycetota</taxon>
        <taxon>Actinomycetes</taxon>
        <taxon>Micromonosporales</taxon>
        <taxon>Micromonosporaceae</taxon>
        <taxon>Winogradskya</taxon>
    </lineage>
</organism>
<comment type="caution">
    <text evidence="2">The sequence shown here is derived from an EMBL/GenBank/DDBJ whole genome shotgun (WGS) entry which is preliminary data.</text>
</comment>
<feature type="domain" description="HTH cro/C1-type" evidence="1">
    <location>
        <begin position="32"/>
        <end position="83"/>
    </location>
</feature>
<gene>
    <name evidence="2" type="ORF">Ahu01nite_038480</name>
</gene>
<dbReference type="Pfam" id="PF13560">
    <property type="entry name" value="HTH_31"/>
    <property type="match status" value="1"/>
</dbReference>